<accession>A0A917KL02</accession>
<dbReference type="AlphaFoldDB" id="A0A917KL02"/>
<keyword evidence="3" id="KW-1185">Reference proteome</keyword>
<gene>
    <name evidence="2" type="ORF">GCM10012282_11250</name>
</gene>
<name>A0A917KL02_9ACTN</name>
<protein>
    <submittedName>
        <fullName evidence="2">Uncharacterized protein</fullName>
    </submittedName>
</protein>
<feature type="compositionally biased region" description="Basic residues" evidence="1">
    <location>
        <begin position="128"/>
        <end position="141"/>
    </location>
</feature>
<comment type="caution">
    <text evidence="2">The sequence shown here is derived from an EMBL/GenBank/DDBJ whole genome shotgun (WGS) entry which is preliminary data.</text>
</comment>
<feature type="region of interest" description="Disordered" evidence="1">
    <location>
        <begin position="118"/>
        <end position="156"/>
    </location>
</feature>
<proteinExistence type="predicted"/>
<sequence length="156" mass="16529">MLTDVVERCPDGGPPTHEPLAGHPVRYTGAAVTGVRQEASADGIRAAVMVCAYSRLHLAREQAVGAPAARIGSPQVPLSRKAGPLTRRVPCAYTAVRRGGGGGQWRVERAVGTVAVLGGGESADAGSRRRTRHGNPGRRGLRPTVDRPRTSRRRDR</sequence>
<reference evidence="2" key="1">
    <citation type="journal article" date="2014" name="Int. J. Syst. Evol. Microbiol.">
        <title>Complete genome sequence of Corynebacterium casei LMG S-19264T (=DSM 44701T), isolated from a smear-ripened cheese.</title>
        <authorList>
            <consortium name="US DOE Joint Genome Institute (JGI-PGF)"/>
            <person name="Walter F."/>
            <person name="Albersmeier A."/>
            <person name="Kalinowski J."/>
            <person name="Ruckert C."/>
        </authorList>
    </citation>
    <scope>NUCLEOTIDE SEQUENCE</scope>
    <source>
        <strain evidence="2">CGMCC 4.7272</strain>
    </source>
</reference>
<dbReference type="EMBL" id="BMMU01000003">
    <property type="protein sequence ID" value="GGJ16839.1"/>
    <property type="molecule type" value="Genomic_DNA"/>
</dbReference>
<reference evidence="2" key="2">
    <citation type="submission" date="2020-09" db="EMBL/GenBank/DDBJ databases">
        <authorList>
            <person name="Sun Q."/>
            <person name="Zhou Y."/>
        </authorList>
    </citation>
    <scope>NUCLEOTIDE SEQUENCE</scope>
    <source>
        <strain evidence="2">CGMCC 4.7272</strain>
    </source>
</reference>
<evidence type="ECO:0000313" key="2">
    <source>
        <dbReference type="EMBL" id="GGJ16839.1"/>
    </source>
</evidence>
<evidence type="ECO:0000256" key="1">
    <source>
        <dbReference type="SAM" id="MobiDB-lite"/>
    </source>
</evidence>
<evidence type="ECO:0000313" key="3">
    <source>
        <dbReference type="Proteomes" id="UP000625682"/>
    </source>
</evidence>
<organism evidence="2 3">
    <name type="scientific">Streptomyces lacrimifluminis</name>
    <dbReference type="NCBI Taxonomy" id="1500077"/>
    <lineage>
        <taxon>Bacteria</taxon>
        <taxon>Bacillati</taxon>
        <taxon>Actinomycetota</taxon>
        <taxon>Actinomycetes</taxon>
        <taxon>Kitasatosporales</taxon>
        <taxon>Streptomycetaceae</taxon>
        <taxon>Streptomyces</taxon>
    </lineage>
</organism>
<dbReference type="Proteomes" id="UP000625682">
    <property type="component" value="Unassembled WGS sequence"/>
</dbReference>